<gene>
    <name evidence="1" type="ORF">MEUPH1_LOCUS14187</name>
</gene>
<organism evidence="1 2">
    <name type="scientific">Macrosiphum euphorbiae</name>
    <name type="common">potato aphid</name>
    <dbReference type="NCBI Taxonomy" id="13131"/>
    <lineage>
        <taxon>Eukaryota</taxon>
        <taxon>Metazoa</taxon>
        <taxon>Ecdysozoa</taxon>
        <taxon>Arthropoda</taxon>
        <taxon>Hexapoda</taxon>
        <taxon>Insecta</taxon>
        <taxon>Pterygota</taxon>
        <taxon>Neoptera</taxon>
        <taxon>Paraneoptera</taxon>
        <taxon>Hemiptera</taxon>
        <taxon>Sternorrhyncha</taxon>
        <taxon>Aphidomorpha</taxon>
        <taxon>Aphidoidea</taxon>
        <taxon>Aphididae</taxon>
        <taxon>Macrosiphini</taxon>
        <taxon>Macrosiphum</taxon>
    </lineage>
</organism>
<dbReference type="EMBL" id="CARXXK010000002">
    <property type="protein sequence ID" value="CAI6358694.1"/>
    <property type="molecule type" value="Genomic_DNA"/>
</dbReference>
<keyword evidence="2" id="KW-1185">Reference proteome</keyword>
<evidence type="ECO:0000313" key="1">
    <source>
        <dbReference type="EMBL" id="CAI6358694.1"/>
    </source>
</evidence>
<evidence type="ECO:0000313" key="2">
    <source>
        <dbReference type="Proteomes" id="UP001160148"/>
    </source>
</evidence>
<accession>A0AAV0WRT3</accession>
<reference evidence="1 2" key="1">
    <citation type="submission" date="2023-01" db="EMBL/GenBank/DDBJ databases">
        <authorList>
            <person name="Whitehead M."/>
        </authorList>
    </citation>
    <scope>NUCLEOTIDE SEQUENCE [LARGE SCALE GENOMIC DNA]</scope>
</reference>
<dbReference type="AlphaFoldDB" id="A0AAV0WRT3"/>
<protein>
    <submittedName>
        <fullName evidence="1">Uncharacterized protein</fullName>
    </submittedName>
</protein>
<sequence length="104" mass="11304">MQIFPRTCSEADDTRDVLSPSRAVIVIVVVQPSAIAHGIYPWYSGPIHFGNRGTVDVRVERRLAPGPMINRRAGGMAVGQEVFTGRPREWKKTAMGGKGGAMVI</sequence>
<name>A0AAV0WRT3_9HEMI</name>
<dbReference type="Proteomes" id="UP001160148">
    <property type="component" value="Unassembled WGS sequence"/>
</dbReference>
<proteinExistence type="predicted"/>
<comment type="caution">
    <text evidence="1">The sequence shown here is derived from an EMBL/GenBank/DDBJ whole genome shotgun (WGS) entry which is preliminary data.</text>
</comment>